<dbReference type="EMBL" id="SOJT01000147">
    <property type="protein sequence ID" value="TET28178.1"/>
    <property type="molecule type" value="Genomic_DNA"/>
</dbReference>
<gene>
    <name evidence="4" type="primary">atpD</name>
    <name evidence="6" type="ORF">E3J68_03350</name>
</gene>
<name>A0A523TCY2_UNCAE</name>
<evidence type="ECO:0000313" key="7">
    <source>
        <dbReference type="Proteomes" id="UP000316517"/>
    </source>
</evidence>
<keyword evidence="5" id="KW-0175">Coiled coil</keyword>
<evidence type="ECO:0000256" key="1">
    <source>
        <dbReference type="ARBA" id="ARBA00005850"/>
    </source>
</evidence>
<organism evidence="6 7">
    <name type="scientific">Aerophobetes bacterium</name>
    <dbReference type="NCBI Taxonomy" id="2030807"/>
    <lineage>
        <taxon>Bacteria</taxon>
        <taxon>Candidatus Aerophobota</taxon>
    </lineage>
</organism>
<feature type="coiled-coil region" evidence="5">
    <location>
        <begin position="135"/>
        <end position="169"/>
    </location>
</feature>
<keyword evidence="4" id="KW-0375">Hydrogen ion transport</keyword>
<dbReference type="Pfam" id="PF01813">
    <property type="entry name" value="ATP-synt_D"/>
    <property type="match status" value="1"/>
</dbReference>
<dbReference type="GO" id="GO:0042777">
    <property type="term" value="P:proton motive force-driven plasma membrane ATP synthesis"/>
    <property type="evidence" value="ECO:0007669"/>
    <property type="project" value="UniProtKB-UniRule"/>
</dbReference>
<sequence length="206" mass="24603">MPQVVQVSPTRMELLKQKQRLKMAHRAHDLLEDKRDELMQRFFPLLKEVRLLRKETRERLNQAYADLRISKSLTSEAEVEESIMWPTVRSGLDISGYTMMRAPQFKLIMEGDLFCYGLYGSNWKLDFTLRSFPEILRFLVELAQKEEDLNRLAREIERTRRRVNALEHILIPRIQDTVKYITMKLEERERAHIINIIKMKEITGRS</sequence>
<dbReference type="GO" id="GO:0046961">
    <property type="term" value="F:proton-transporting ATPase activity, rotational mechanism"/>
    <property type="evidence" value="ECO:0007669"/>
    <property type="project" value="InterPro"/>
</dbReference>
<dbReference type="Gene3D" id="1.10.287.3240">
    <property type="match status" value="1"/>
</dbReference>
<protein>
    <recommendedName>
        <fullName evidence="4">V-type ATP synthase subunit D</fullName>
    </recommendedName>
    <alternativeName>
        <fullName evidence="4">V-ATPase subunit D</fullName>
    </alternativeName>
</protein>
<dbReference type="Proteomes" id="UP000316517">
    <property type="component" value="Unassembled WGS sequence"/>
</dbReference>
<dbReference type="GO" id="GO:0046933">
    <property type="term" value="F:proton-transporting ATP synthase activity, rotational mechanism"/>
    <property type="evidence" value="ECO:0007669"/>
    <property type="project" value="UniProtKB-UniRule"/>
</dbReference>
<accession>A0A523TCY2</accession>
<dbReference type="PANTHER" id="PTHR11671">
    <property type="entry name" value="V-TYPE ATP SYNTHASE SUBUNIT D"/>
    <property type="match status" value="1"/>
</dbReference>
<evidence type="ECO:0000256" key="3">
    <source>
        <dbReference type="ARBA" id="ARBA00023065"/>
    </source>
</evidence>
<evidence type="ECO:0000256" key="4">
    <source>
        <dbReference type="HAMAP-Rule" id="MF_00271"/>
    </source>
</evidence>
<comment type="function">
    <text evidence="4">Produces ATP from ADP in the presence of a proton gradient across the membrane.</text>
</comment>
<evidence type="ECO:0000256" key="2">
    <source>
        <dbReference type="ARBA" id="ARBA00022448"/>
    </source>
</evidence>
<keyword evidence="2 4" id="KW-0813">Transport</keyword>
<proteinExistence type="inferred from homology"/>
<keyword evidence="4" id="KW-0066">ATP synthesis</keyword>
<dbReference type="AlphaFoldDB" id="A0A523TCY2"/>
<dbReference type="NCBIfam" id="TIGR00309">
    <property type="entry name" value="V_ATPase_subD"/>
    <property type="match status" value="1"/>
</dbReference>
<feature type="coiled-coil region" evidence="5">
    <location>
        <begin position="21"/>
        <end position="66"/>
    </location>
</feature>
<comment type="similarity">
    <text evidence="1 4">Belongs to the V-ATPase D subunit family.</text>
</comment>
<evidence type="ECO:0000256" key="5">
    <source>
        <dbReference type="SAM" id="Coils"/>
    </source>
</evidence>
<evidence type="ECO:0000313" key="6">
    <source>
        <dbReference type="EMBL" id="TET28178.1"/>
    </source>
</evidence>
<dbReference type="InterPro" id="IPR002699">
    <property type="entry name" value="V_ATPase_D"/>
</dbReference>
<keyword evidence="3 4" id="KW-0406">Ion transport</keyword>
<reference evidence="6 7" key="1">
    <citation type="submission" date="2019-03" db="EMBL/GenBank/DDBJ databases">
        <title>Metabolic potential of uncultured bacteria and archaea associated with petroleum seepage in deep-sea sediments.</title>
        <authorList>
            <person name="Dong X."/>
            <person name="Hubert C."/>
        </authorList>
    </citation>
    <scope>NUCLEOTIDE SEQUENCE [LARGE SCALE GENOMIC DNA]</scope>
    <source>
        <strain evidence="6">E44_bin3</strain>
    </source>
</reference>
<dbReference type="GO" id="GO:0005524">
    <property type="term" value="F:ATP binding"/>
    <property type="evidence" value="ECO:0007669"/>
    <property type="project" value="UniProtKB-UniRule"/>
</dbReference>
<dbReference type="HAMAP" id="MF_00271">
    <property type="entry name" value="ATP_synth_D_arch"/>
    <property type="match status" value="1"/>
</dbReference>
<comment type="caution">
    <text evidence="6">The sequence shown here is derived from an EMBL/GenBank/DDBJ whole genome shotgun (WGS) entry which is preliminary data.</text>
</comment>